<dbReference type="Gene3D" id="3.40.50.300">
    <property type="entry name" value="P-loop containing nucleotide triphosphate hydrolases"/>
    <property type="match status" value="1"/>
</dbReference>
<dbReference type="InterPro" id="IPR027417">
    <property type="entry name" value="P-loop_NTPase"/>
</dbReference>
<dbReference type="AlphaFoldDB" id="A0AA94JN41"/>
<gene>
    <name evidence="1" type="ORF">EJB19_06910</name>
</gene>
<organism evidence="1">
    <name type="scientific">Flavobacterium columnare</name>
    <dbReference type="NCBI Taxonomy" id="996"/>
    <lineage>
        <taxon>Bacteria</taxon>
        <taxon>Pseudomonadati</taxon>
        <taxon>Bacteroidota</taxon>
        <taxon>Flavobacteriia</taxon>
        <taxon>Flavobacteriales</taxon>
        <taxon>Flavobacteriaceae</taxon>
        <taxon>Flavobacterium</taxon>
    </lineage>
</organism>
<protein>
    <recommendedName>
        <fullName evidence="2">AAA domain-containing protein</fullName>
    </recommendedName>
</protein>
<sequence length="654" mass="76970">MSFKILALEVLDACKSEHSKILKKNTPFLFDKNYKLTKENEEIIIELIQDEIDLFSQDFEPKINVSAIVGKNGSGKSTIIELLIKGVNNFFYRYKEDNPNSEFHAIDAIPGIAINIFYKIDSTIYKLKIFENQFGKIAYDLFESVHDRVNKKWTISKAKISIYNNIGYFFYTEVINYSLYAFNSKTEGTWISKLFHKNDGYQTPVVLNPWRDSGLININKENELVYQRLLANLFRYNSKKELNLNLGDNLEAIFLTLKLSDIKYYEAKSIEDFGVDLSEFDNNMRTKILNNLIKIFHNKKSDIKLDGELLEYSKLYIIYKLISICHKYDEYSYDKFYDFNSKKFKNLDNLISLLNEDNSHITFKLRQILNFVVYKHIPFKSLKKEIKIEVKSLAENINNISNNENIINYLPPPIFKTDIELKSIKSNEKNIKFSSLSSGEKQQIYTTSAIYYHLINLESVKDSTNKNKISYKYINVILEEIELYFHPEYQRVFISKLIEGIRNLNLKNIKYINLIFVTHSPFILSDIPNSNIMYLKINSDGYTENVKEKKKSFASNIHHLLGDNFFFENNVYIGELAHIKIKEIIRYIKDGNHQKVEYCLKLIELIDEPILKNKLSEMLIERFPDFHKQNEKEKRENMVKSFAEKMGIEIDIKK</sequence>
<evidence type="ECO:0008006" key="2">
    <source>
        <dbReference type="Google" id="ProtNLM"/>
    </source>
</evidence>
<comment type="caution">
    <text evidence="1">The sequence shown here is derived from an EMBL/GenBank/DDBJ whole genome shotgun (WGS) entry which is preliminary data.</text>
</comment>
<accession>A0AA94JN41</accession>
<reference evidence="1" key="1">
    <citation type="submission" date="2018-12" db="EMBL/GenBank/DDBJ databases">
        <title>Draft genome sequence of Flaovobacterium columnare BGFS27 isolated from channel catfish in Alabama.</title>
        <authorList>
            <person name="Cai W."/>
            <person name="Arias C."/>
        </authorList>
    </citation>
    <scope>NUCLEOTIDE SEQUENCE [LARGE SCALE GENOMIC DNA]</scope>
    <source>
        <strain evidence="1">BGFS27</strain>
    </source>
</reference>
<proteinExistence type="predicted"/>
<dbReference type="EMBL" id="RWGX01000004">
    <property type="protein sequence ID" value="RVU87942.1"/>
    <property type="molecule type" value="Genomic_DNA"/>
</dbReference>
<dbReference type="SUPFAM" id="SSF52540">
    <property type="entry name" value="P-loop containing nucleoside triphosphate hydrolases"/>
    <property type="match status" value="1"/>
</dbReference>
<dbReference type="RefSeq" id="WP_127821966.1">
    <property type="nucleotide sequence ID" value="NZ_RWGX02000016.1"/>
</dbReference>
<name>A0AA94JN41_9FLAO</name>
<evidence type="ECO:0000313" key="1">
    <source>
        <dbReference type="EMBL" id="RVU87942.1"/>
    </source>
</evidence>